<dbReference type="PANTHER" id="PTHR38451:SF1">
    <property type="entry name" value="TRNA (ADENINE(22)-N(1))-METHYLTRANSFERASE"/>
    <property type="match status" value="1"/>
</dbReference>
<dbReference type="Proteomes" id="UP000051461">
    <property type="component" value="Unassembled WGS sequence"/>
</dbReference>
<protein>
    <recommendedName>
        <fullName evidence="3">SAM-dependent methyltransferase</fullName>
    </recommendedName>
</protein>
<proteinExistence type="predicted"/>
<dbReference type="AlphaFoldDB" id="A0A0R1GJJ6"/>
<dbReference type="EMBL" id="AZDA01000093">
    <property type="protein sequence ID" value="KRK34229.1"/>
    <property type="molecule type" value="Genomic_DNA"/>
</dbReference>
<dbReference type="PIRSF" id="PIRSF018637">
    <property type="entry name" value="TrmK"/>
    <property type="match status" value="1"/>
</dbReference>
<dbReference type="PATRIC" id="fig|1423726.3.peg.817"/>
<organism evidence="1 2">
    <name type="scientific">Loigolactobacillus bifermentans DSM 20003</name>
    <dbReference type="NCBI Taxonomy" id="1423726"/>
    <lineage>
        <taxon>Bacteria</taxon>
        <taxon>Bacillati</taxon>
        <taxon>Bacillota</taxon>
        <taxon>Bacilli</taxon>
        <taxon>Lactobacillales</taxon>
        <taxon>Lactobacillaceae</taxon>
        <taxon>Loigolactobacillus</taxon>
    </lineage>
</organism>
<dbReference type="Gene3D" id="1.10.287.1890">
    <property type="match status" value="1"/>
</dbReference>
<evidence type="ECO:0000313" key="1">
    <source>
        <dbReference type="EMBL" id="KRK34229.1"/>
    </source>
</evidence>
<dbReference type="InterPro" id="IPR029063">
    <property type="entry name" value="SAM-dependent_MTases_sf"/>
</dbReference>
<gene>
    <name evidence="1" type="ORF">FC07_GL000794</name>
</gene>
<dbReference type="SUPFAM" id="SSF53335">
    <property type="entry name" value="S-adenosyl-L-methionine-dependent methyltransferases"/>
    <property type="match status" value="1"/>
</dbReference>
<evidence type="ECO:0008006" key="3">
    <source>
        <dbReference type="Google" id="ProtNLM"/>
    </source>
</evidence>
<dbReference type="GO" id="GO:0160105">
    <property type="term" value="F:tRNA (adenine(22)-N1)-methyltransferase activity"/>
    <property type="evidence" value="ECO:0007669"/>
    <property type="project" value="InterPro"/>
</dbReference>
<dbReference type="PANTHER" id="PTHR38451">
    <property type="entry name" value="TRNA (ADENINE(22)-N(1))-METHYLTRANSFERASE"/>
    <property type="match status" value="1"/>
</dbReference>
<comment type="caution">
    <text evidence="1">The sequence shown here is derived from an EMBL/GenBank/DDBJ whole genome shotgun (WGS) entry which is preliminary data.</text>
</comment>
<sequence length="235" mass="26016">MTNLQPVHLTKRLTAIAQQVPQGSRLADIGSDHALVPVHLVQTGQIQFAIAGEVIPGPLSRAKQAIEAAGLTQQIQPRLANGLAAIRPADQVDTVVIAGMGGQLICDILTAGQPHETGIQRLILEPNIQEDLVRQWLGAHRYQIKAETIVAEEQHVYEIIVAELAEQAIQYSPQALKFGPYLMQEKSPVFRAKWRHRYDTNEKIMANLRHNARGDQSQKLAALTVENKMIQGVWQ</sequence>
<accession>A0A0R1GJJ6</accession>
<keyword evidence="2" id="KW-1185">Reference proteome</keyword>
<dbReference type="InterPro" id="IPR006901">
    <property type="entry name" value="TrmK"/>
</dbReference>
<dbReference type="STRING" id="1423726.FC07_GL000794"/>
<dbReference type="Pfam" id="PF04816">
    <property type="entry name" value="TrmK"/>
    <property type="match status" value="1"/>
</dbReference>
<reference evidence="1 2" key="1">
    <citation type="journal article" date="2015" name="Genome Announc.">
        <title>Expanding the biotechnology potential of lactobacilli through comparative genomics of 213 strains and associated genera.</title>
        <authorList>
            <person name="Sun Z."/>
            <person name="Harris H.M."/>
            <person name="McCann A."/>
            <person name="Guo C."/>
            <person name="Argimon S."/>
            <person name="Zhang W."/>
            <person name="Yang X."/>
            <person name="Jeffery I.B."/>
            <person name="Cooney J.C."/>
            <person name="Kagawa T.F."/>
            <person name="Liu W."/>
            <person name="Song Y."/>
            <person name="Salvetti E."/>
            <person name="Wrobel A."/>
            <person name="Rasinkangas P."/>
            <person name="Parkhill J."/>
            <person name="Rea M.C."/>
            <person name="O'Sullivan O."/>
            <person name="Ritari J."/>
            <person name="Douillard F.P."/>
            <person name="Paul Ross R."/>
            <person name="Yang R."/>
            <person name="Briner A.E."/>
            <person name="Felis G.E."/>
            <person name="de Vos W.M."/>
            <person name="Barrangou R."/>
            <person name="Klaenhammer T.R."/>
            <person name="Caufield P.W."/>
            <person name="Cui Y."/>
            <person name="Zhang H."/>
            <person name="O'Toole P.W."/>
        </authorList>
    </citation>
    <scope>NUCLEOTIDE SEQUENCE [LARGE SCALE GENOMIC DNA]</scope>
    <source>
        <strain evidence="1 2">DSM 20003</strain>
    </source>
</reference>
<evidence type="ECO:0000313" key="2">
    <source>
        <dbReference type="Proteomes" id="UP000051461"/>
    </source>
</evidence>
<dbReference type="Gene3D" id="3.40.50.150">
    <property type="entry name" value="Vaccinia Virus protein VP39"/>
    <property type="match status" value="1"/>
</dbReference>
<name>A0A0R1GJJ6_9LACO</name>